<sequence>MPSTPPKTPIKPTRQEGLTSSGASGTRKRKRDNSPGPDLTSKQPKVGSSALASRQVILAGQSGVLDNMLGWLFPCNAAEQKEAGITSGFIEQQKTHVRAMIFIVKHEVSGEDINRILRGHHLYDAKTVLIHKEWSKAVTEWQRKVLNFVSKVVTAEILPAVKGTASDPMKMDDIGARFQVWADFYNKNPANVAKNMWAPVKWVIDWDAIYDTPKCVSQEIASILKKWRNYFLQCFVMAADYSFLFRNAAKEDPEVVAEFLAAHETEYTLFRSTPLDDGLDVPDITEIPVSEAVLPKTTR</sequence>
<dbReference type="EMBL" id="JBBPEH010000005">
    <property type="protein sequence ID" value="KAK7538290.1"/>
    <property type="molecule type" value="Genomic_DNA"/>
</dbReference>
<evidence type="ECO:0000256" key="1">
    <source>
        <dbReference type="SAM" id="MobiDB-lite"/>
    </source>
</evidence>
<dbReference type="GeneID" id="92035888"/>
<accession>A0ABR1LW60</accession>
<dbReference type="Proteomes" id="UP001360953">
    <property type="component" value="Unassembled WGS sequence"/>
</dbReference>
<organism evidence="2 3">
    <name type="scientific">Phyllosticta citribraziliensis</name>
    <dbReference type="NCBI Taxonomy" id="989973"/>
    <lineage>
        <taxon>Eukaryota</taxon>
        <taxon>Fungi</taxon>
        <taxon>Dikarya</taxon>
        <taxon>Ascomycota</taxon>
        <taxon>Pezizomycotina</taxon>
        <taxon>Dothideomycetes</taxon>
        <taxon>Dothideomycetes incertae sedis</taxon>
        <taxon>Botryosphaeriales</taxon>
        <taxon>Phyllostictaceae</taxon>
        <taxon>Phyllosticta</taxon>
    </lineage>
</organism>
<proteinExistence type="predicted"/>
<evidence type="ECO:0000313" key="3">
    <source>
        <dbReference type="Proteomes" id="UP001360953"/>
    </source>
</evidence>
<reference evidence="2 3" key="1">
    <citation type="submission" date="2024-04" db="EMBL/GenBank/DDBJ databases">
        <title>Phyllosticta paracitricarpa is synonymous to the EU quarantine fungus P. citricarpa based on phylogenomic analyses.</title>
        <authorList>
            <consortium name="Lawrence Berkeley National Laboratory"/>
            <person name="Van ingen-buijs V.A."/>
            <person name="Van westerhoven A.C."/>
            <person name="Haridas S."/>
            <person name="Skiadas P."/>
            <person name="Martin F."/>
            <person name="Groenewald J.Z."/>
            <person name="Crous P.W."/>
            <person name="Seidl M.F."/>
        </authorList>
    </citation>
    <scope>NUCLEOTIDE SEQUENCE [LARGE SCALE GENOMIC DNA]</scope>
    <source>
        <strain evidence="2 3">CPC 17464</strain>
    </source>
</reference>
<keyword evidence="3" id="KW-1185">Reference proteome</keyword>
<name>A0ABR1LW60_9PEZI</name>
<comment type="caution">
    <text evidence="2">The sequence shown here is derived from an EMBL/GenBank/DDBJ whole genome shotgun (WGS) entry which is preliminary data.</text>
</comment>
<dbReference type="RefSeq" id="XP_066655977.1">
    <property type="nucleotide sequence ID" value="XM_066802982.1"/>
</dbReference>
<gene>
    <name evidence="2" type="ORF">J3D65DRAFT_666996</name>
</gene>
<evidence type="ECO:0000313" key="2">
    <source>
        <dbReference type="EMBL" id="KAK7538290.1"/>
    </source>
</evidence>
<protein>
    <submittedName>
        <fullName evidence="2">Uncharacterized protein</fullName>
    </submittedName>
</protein>
<feature type="region of interest" description="Disordered" evidence="1">
    <location>
        <begin position="1"/>
        <end position="47"/>
    </location>
</feature>